<dbReference type="AlphaFoldDB" id="A0A2I1HBF9"/>
<comment type="caution">
    <text evidence="1">The sequence shown here is derived from an EMBL/GenBank/DDBJ whole genome shotgun (WGS) entry which is preliminary data.</text>
</comment>
<dbReference type="VEuPathDB" id="FungiDB:RhiirA1_389927"/>
<proteinExistence type="predicted"/>
<evidence type="ECO:0000313" key="2">
    <source>
        <dbReference type="Proteomes" id="UP000234323"/>
    </source>
</evidence>
<dbReference type="OrthoDB" id="2352858at2759"/>
<keyword evidence="2" id="KW-1185">Reference proteome</keyword>
<sequence>MSSSTSSTTGSEKVIAIHQEINRLSFNLDEEGFPSTERAKLRVFFTKNSNNIEFLDLVSNVLNTIPSDNYNERLMYLKELLPAMELRTTIMNLDDYYKRFMFANGYNDNAKYLVIFTDIIDDNDLMECFIELDLFSWWFRPNSNTLKLYVNDYSQWMELKNLMIGKYPNAKQR</sequence>
<dbReference type="VEuPathDB" id="FungiDB:FUN_005316"/>
<reference evidence="1 2" key="1">
    <citation type="submission" date="2015-10" db="EMBL/GenBank/DDBJ databases">
        <title>Genome analyses suggest a sexual origin of heterokaryosis in a supposedly ancient asexual fungus.</title>
        <authorList>
            <person name="Ropars J."/>
            <person name="Sedzielewska K."/>
            <person name="Noel J."/>
            <person name="Charron P."/>
            <person name="Farinelli L."/>
            <person name="Marton T."/>
            <person name="Kruger M."/>
            <person name="Pelin A."/>
            <person name="Brachmann A."/>
            <person name="Corradi N."/>
        </authorList>
    </citation>
    <scope>NUCLEOTIDE SEQUENCE [LARGE SCALE GENOMIC DNA]</scope>
    <source>
        <strain evidence="1 2">A4</strain>
    </source>
</reference>
<accession>A0A2I1HBF9</accession>
<protein>
    <submittedName>
        <fullName evidence="1">Uncharacterized protein</fullName>
    </submittedName>
</protein>
<organism evidence="1 2">
    <name type="scientific">Rhizophagus irregularis</name>
    <dbReference type="NCBI Taxonomy" id="588596"/>
    <lineage>
        <taxon>Eukaryota</taxon>
        <taxon>Fungi</taxon>
        <taxon>Fungi incertae sedis</taxon>
        <taxon>Mucoromycota</taxon>
        <taxon>Glomeromycotina</taxon>
        <taxon>Glomeromycetes</taxon>
        <taxon>Glomerales</taxon>
        <taxon>Glomeraceae</taxon>
        <taxon>Rhizophagus</taxon>
    </lineage>
</organism>
<dbReference type="Proteomes" id="UP000234323">
    <property type="component" value="Unassembled WGS sequence"/>
</dbReference>
<dbReference type="EMBL" id="LLXI01002105">
    <property type="protein sequence ID" value="PKY56223.1"/>
    <property type="molecule type" value="Genomic_DNA"/>
</dbReference>
<dbReference type="VEuPathDB" id="FungiDB:RhiirFUN_022514"/>
<gene>
    <name evidence="1" type="ORF">RhiirA4_476348</name>
</gene>
<name>A0A2I1HBF9_9GLOM</name>
<evidence type="ECO:0000313" key="1">
    <source>
        <dbReference type="EMBL" id="PKY56223.1"/>
    </source>
</evidence>